<evidence type="ECO:0000259" key="2">
    <source>
        <dbReference type="PROSITE" id="PS50234"/>
    </source>
</evidence>
<dbReference type="RefSeq" id="WP_130430565.1">
    <property type="nucleotide sequence ID" value="NZ_SHKP01000004.1"/>
</dbReference>
<dbReference type="SMART" id="SM00327">
    <property type="entry name" value="VWA"/>
    <property type="match status" value="1"/>
</dbReference>
<organism evidence="3 4">
    <name type="scientific">Rivibacter subsaxonicus</name>
    <dbReference type="NCBI Taxonomy" id="457575"/>
    <lineage>
        <taxon>Bacteria</taxon>
        <taxon>Pseudomonadati</taxon>
        <taxon>Pseudomonadota</taxon>
        <taxon>Betaproteobacteria</taxon>
        <taxon>Burkholderiales</taxon>
        <taxon>Rivibacter</taxon>
    </lineage>
</organism>
<feature type="region of interest" description="Disordered" evidence="1">
    <location>
        <begin position="328"/>
        <end position="358"/>
    </location>
</feature>
<feature type="compositionally biased region" description="Low complexity" evidence="1">
    <location>
        <begin position="286"/>
        <end position="297"/>
    </location>
</feature>
<dbReference type="OrthoDB" id="9775079at2"/>
<keyword evidence="4" id="KW-1185">Reference proteome</keyword>
<feature type="compositionally biased region" description="Low complexity" evidence="1">
    <location>
        <begin position="346"/>
        <end position="358"/>
    </location>
</feature>
<dbReference type="AlphaFoldDB" id="A0A4Q7W1F3"/>
<accession>A0A4Q7W1F3</accession>
<evidence type="ECO:0000313" key="3">
    <source>
        <dbReference type="EMBL" id="RZU02843.1"/>
    </source>
</evidence>
<dbReference type="Gene3D" id="3.40.50.300">
    <property type="entry name" value="P-loop containing nucleotide triphosphate hydrolases"/>
    <property type="match status" value="1"/>
</dbReference>
<dbReference type="PROSITE" id="PS50234">
    <property type="entry name" value="VWFA"/>
    <property type="match status" value="1"/>
</dbReference>
<sequence>MLDAGTDGTPWSDALSAAAILAIDPVGCGGAVLRAGAGPVRDQWLASLRALLPADVAWRRLPLNTADERLLGGLDLAATLRAGRPVAQRGLLAEVDGGILVAAMAERLEAGTAARIAAAMDRGEVVTARDGLHQVHPSRFGLVALDEGAGEEQPPAALVDRLAFHIDLGEVALRDAFDAGADVACDVAAARARLASVSVDEASIEALCAAALALGIDSLRAPWLALRCACAAAALDGRGAVQAADTALAARLVLAPRATRLPPSEAEQQAPDEEAAEPQASPPAEPQAESPESPADTETALDDLVLAAARAAIPAGLLARLQLEQGASRARQRGRSGALQTGGSRGRPVGVRRGPPQRGARLNLIETLRAAAPWQALRRREQPAASGRLQLRSDDFRTTRFRQRVRSTTVFVIDASGSQALHRLAEAKGAVELLLADCYVRRDRVAVLGFRGLGAELLLPPTRSLVRAKRSLAGLPGGGGTPLAAGLDAAAQLADAIRRRGETPLLVLLTDGRANIARDGSPGRARADADAQASARALRAGGFGCLLIDTAPQPQASARALALAMGASYLALPQAQANLLSQAVRTALP</sequence>
<dbReference type="InterPro" id="IPR002035">
    <property type="entry name" value="VWF_A"/>
</dbReference>
<dbReference type="Proteomes" id="UP000293671">
    <property type="component" value="Unassembled WGS sequence"/>
</dbReference>
<dbReference type="Gene3D" id="3.40.50.410">
    <property type="entry name" value="von Willebrand factor, type A domain"/>
    <property type="match status" value="1"/>
</dbReference>
<gene>
    <name evidence="3" type="ORF">EV670_0873</name>
</gene>
<dbReference type="Pfam" id="PF17863">
    <property type="entry name" value="AAA_lid_2"/>
    <property type="match status" value="1"/>
</dbReference>
<dbReference type="SUPFAM" id="SSF52540">
    <property type="entry name" value="P-loop containing nucleoside triphosphate hydrolases"/>
    <property type="match status" value="1"/>
</dbReference>
<dbReference type="PANTHER" id="PTHR43473:SF2">
    <property type="entry name" value="MAGNESIUM-CHELATASE SUBUNIT CHLD, CHLOROPLASTIC"/>
    <property type="match status" value="1"/>
</dbReference>
<feature type="region of interest" description="Disordered" evidence="1">
    <location>
        <begin position="259"/>
        <end position="297"/>
    </location>
</feature>
<reference evidence="3 4" key="1">
    <citation type="submission" date="2019-02" db="EMBL/GenBank/DDBJ databases">
        <title>Genomic Encyclopedia of Type Strains, Phase IV (KMG-IV): sequencing the most valuable type-strain genomes for metagenomic binning, comparative biology and taxonomic classification.</title>
        <authorList>
            <person name="Goeker M."/>
        </authorList>
    </citation>
    <scope>NUCLEOTIDE SEQUENCE [LARGE SCALE GENOMIC DNA]</scope>
    <source>
        <strain evidence="3 4">DSM 19570</strain>
    </source>
</reference>
<dbReference type="InterPro" id="IPR027417">
    <property type="entry name" value="P-loop_NTPase"/>
</dbReference>
<evidence type="ECO:0000256" key="1">
    <source>
        <dbReference type="SAM" id="MobiDB-lite"/>
    </source>
</evidence>
<dbReference type="PANTHER" id="PTHR43473">
    <property type="entry name" value="MAGNESIUM-CHELATASE SUBUNIT CHLD, CHLOROPLASTIC"/>
    <property type="match status" value="1"/>
</dbReference>
<protein>
    <submittedName>
        <fullName evidence="3">Protoporphyrin IX magnesium-chelatase</fullName>
    </submittedName>
</protein>
<dbReference type="SUPFAM" id="SSF53300">
    <property type="entry name" value="vWA-like"/>
    <property type="match status" value="1"/>
</dbReference>
<comment type="caution">
    <text evidence="3">The sequence shown here is derived from an EMBL/GenBank/DDBJ whole genome shotgun (WGS) entry which is preliminary data.</text>
</comment>
<feature type="compositionally biased region" description="Low complexity" evidence="1">
    <location>
        <begin position="259"/>
        <end position="269"/>
    </location>
</feature>
<dbReference type="InterPro" id="IPR041628">
    <property type="entry name" value="ChlI/MoxR_AAA_lid"/>
</dbReference>
<proteinExistence type="predicted"/>
<feature type="domain" description="VWFA" evidence="2">
    <location>
        <begin position="408"/>
        <end position="588"/>
    </location>
</feature>
<dbReference type="Gene3D" id="1.10.8.80">
    <property type="entry name" value="Magnesium chelatase subunit I, C-Terminal domain"/>
    <property type="match status" value="1"/>
</dbReference>
<dbReference type="Pfam" id="PF13519">
    <property type="entry name" value="VWA_2"/>
    <property type="match status" value="1"/>
</dbReference>
<name>A0A4Q7W1F3_9BURK</name>
<dbReference type="EMBL" id="SHKP01000004">
    <property type="protein sequence ID" value="RZU02843.1"/>
    <property type="molecule type" value="Genomic_DNA"/>
</dbReference>
<evidence type="ECO:0000313" key="4">
    <source>
        <dbReference type="Proteomes" id="UP000293671"/>
    </source>
</evidence>
<dbReference type="NCBIfam" id="NF009943">
    <property type="entry name" value="PRK13406.1"/>
    <property type="match status" value="1"/>
</dbReference>
<dbReference type="InterPro" id="IPR036465">
    <property type="entry name" value="vWFA_dom_sf"/>
</dbReference>